<dbReference type="GO" id="GO:0051015">
    <property type="term" value="F:actin filament binding"/>
    <property type="evidence" value="ECO:0007669"/>
    <property type="project" value="TreeGrafter"/>
</dbReference>
<feature type="coiled-coil region" evidence="3">
    <location>
        <begin position="273"/>
        <end position="307"/>
    </location>
</feature>
<dbReference type="GO" id="GO:0051017">
    <property type="term" value="P:actin filament bundle assembly"/>
    <property type="evidence" value="ECO:0007669"/>
    <property type="project" value="TreeGrafter"/>
</dbReference>
<evidence type="ECO:0000313" key="6">
    <source>
        <dbReference type="Proteomes" id="UP000291116"/>
    </source>
</evidence>
<dbReference type="OrthoDB" id="45020at2759"/>
<keyword evidence="6" id="KW-1185">Reference proteome</keyword>
<feature type="compositionally biased region" description="Polar residues" evidence="4">
    <location>
        <begin position="231"/>
        <end position="241"/>
    </location>
</feature>
<evidence type="ECO:0000256" key="2">
    <source>
        <dbReference type="ARBA" id="ARBA00023043"/>
    </source>
</evidence>
<feature type="region of interest" description="Disordered" evidence="4">
    <location>
        <begin position="185"/>
        <end position="205"/>
    </location>
</feature>
<dbReference type="Gene3D" id="1.25.40.20">
    <property type="entry name" value="Ankyrin repeat-containing domain"/>
    <property type="match status" value="1"/>
</dbReference>
<evidence type="ECO:0000256" key="3">
    <source>
        <dbReference type="SAM" id="Coils"/>
    </source>
</evidence>
<dbReference type="PANTHER" id="PTHR24153">
    <property type="entry name" value="ESPIN"/>
    <property type="match status" value="1"/>
</dbReference>
<dbReference type="InterPro" id="IPR052420">
    <property type="entry name" value="Espin/Espin-like"/>
</dbReference>
<sequence>MSFEVDFHENITDLYNAITESNWEEAMRAVKKNPDEAKTWVVRKHEDDPTKNMWRFLPIHSACARQPPAGLIKALLAAYPTGARSVDDQGMYALHYAAGNQASREVIRALLMAFPDAAKLTDPRGMLPIHYIACWGPSSISVVDMILVANRNISDCKDEDGNTPSDLAKEGDYRERNAVVAALKRWSTSSSSEHQRSTSSQSSITPSYKVIGSNFRSLHISEERKTDDSLDSLTRCSSPGTTGKLREMDDHISVMEIEKKEDKLEISMLQYEVKQRNDMIEKLKETLSQMTDECNGLRKTLADVTEQHDGLASMNSSLLSMVEQQEIVLKATRAREEQWEELAKVRREKLKEIVQMEDQDTFHEVDLRNVLAQQDRKMAAIKATISATLEA</sequence>
<dbReference type="SUPFAM" id="SSF48403">
    <property type="entry name" value="Ankyrin repeat"/>
    <property type="match status" value="1"/>
</dbReference>
<evidence type="ECO:0000313" key="5">
    <source>
        <dbReference type="EMBL" id="VEU41867.1"/>
    </source>
</evidence>
<keyword evidence="2" id="KW-0040">ANK repeat</keyword>
<accession>A0A448ZII3</accession>
<dbReference type="EMBL" id="CAACVS010000393">
    <property type="protein sequence ID" value="VEU41867.1"/>
    <property type="molecule type" value="Genomic_DNA"/>
</dbReference>
<dbReference type="PANTHER" id="PTHR24153:SF8">
    <property type="entry name" value="FORKED, ISOFORM F"/>
    <property type="match status" value="1"/>
</dbReference>
<gene>
    <name evidence="5" type="ORF">PSNMU_V1.4_AUG-EV-PASAV3_0088120</name>
</gene>
<dbReference type="GO" id="GO:0005737">
    <property type="term" value="C:cytoplasm"/>
    <property type="evidence" value="ECO:0007669"/>
    <property type="project" value="TreeGrafter"/>
</dbReference>
<feature type="compositionally biased region" description="Low complexity" evidence="4">
    <location>
        <begin position="187"/>
        <end position="205"/>
    </location>
</feature>
<dbReference type="InterPro" id="IPR036770">
    <property type="entry name" value="Ankyrin_rpt-contain_sf"/>
</dbReference>
<dbReference type="AlphaFoldDB" id="A0A448ZII3"/>
<proteinExistence type="predicted"/>
<keyword evidence="1" id="KW-0677">Repeat</keyword>
<organism evidence="5 6">
    <name type="scientific">Pseudo-nitzschia multistriata</name>
    <dbReference type="NCBI Taxonomy" id="183589"/>
    <lineage>
        <taxon>Eukaryota</taxon>
        <taxon>Sar</taxon>
        <taxon>Stramenopiles</taxon>
        <taxon>Ochrophyta</taxon>
        <taxon>Bacillariophyta</taxon>
        <taxon>Bacillariophyceae</taxon>
        <taxon>Bacillariophycidae</taxon>
        <taxon>Bacillariales</taxon>
        <taxon>Bacillariaceae</taxon>
        <taxon>Pseudo-nitzschia</taxon>
    </lineage>
</organism>
<keyword evidence="3" id="KW-0175">Coiled coil</keyword>
<evidence type="ECO:0000256" key="4">
    <source>
        <dbReference type="SAM" id="MobiDB-lite"/>
    </source>
</evidence>
<evidence type="ECO:0000256" key="1">
    <source>
        <dbReference type="ARBA" id="ARBA00022737"/>
    </source>
</evidence>
<name>A0A448ZII3_9STRA</name>
<reference evidence="5 6" key="1">
    <citation type="submission" date="2019-01" db="EMBL/GenBank/DDBJ databases">
        <authorList>
            <person name="Ferrante I. M."/>
        </authorList>
    </citation>
    <scope>NUCLEOTIDE SEQUENCE [LARGE SCALE GENOMIC DNA]</scope>
    <source>
        <strain evidence="5 6">B856</strain>
    </source>
</reference>
<protein>
    <submittedName>
        <fullName evidence="5">Uncharacterized protein</fullName>
    </submittedName>
</protein>
<feature type="region of interest" description="Disordered" evidence="4">
    <location>
        <begin position="224"/>
        <end position="245"/>
    </location>
</feature>
<dbReference type="Proteomes" id="UP000291116">
    <property type="component" value="Unassembled WGS sequence"/>
</dbReference>